<proteinExistence type="predicted"/>
<evidence type="ECO:0000256" key="3">
    <source>
        <dbReference type="ARBA" id="ARBA00022729"/>
    </source>
</evidence>
<feature type="transmembrane region" description="Helical" evidence="7">
    <location>
        <begin position="574"/>
        <end position="595"/>
    </location>
</feature>
<dbReference type="InterPro" id="IPR019931">
    <property type="entry name" value="LPXTG_anchor"/>
</dbReference>
<gene>
    <name evidence="9" type="ORF">IV53_GL000031</name>
</gene>
<dbReference type="PATRIC" id="fig|1122146.4.peg.33"/>
<dbReference type="OrthoDB" id="2329309at2"/>
<keyword evidence="7" id="KW-1133">Transmembrane helix</keyword>
<keyword evidence="5" id="KW-0572">Peptidoglycan-anchor</keyword>
<keyword evidence="2" id="KW-0964">Secreted</keyword>
<evidence type="ECO:0000256" key="6">
    <source>
        <dbReference type="SAM" id="MobiDB-lite"/>
    </source>
</evidence>
<keyword evidence="3" id="KW-0732">Signal</keyword>
<keyword evidence="4" id="KW-0677">Repeat</keyword>
<dbReference type="RefSeq" id="WP_027106479.1">
    <property type="nucleotide sequence ID" value="NZ_AUHP01000012.1"/>
</dbReference>
<keyword evidence="7" id="KW-0812">Transmembrane</keyword>
<dbReference type="Proteomes" id="UP000051500">
    <property type="component" value="Unassembled WGS sequence"/>
</dbReference>
<sequence>MQNNKFFVEKRKYTIKKLSVGVASVLIGIGLAQNSINADTTQPPTKPVEKATQTVVPKEATPSKSVKLTPIKAADPVTPSKKAEKTTNTPVKPATLRTLAAPTAQKITITFYQNGPSSTTATQTFNVGDKLPGPKWSYFDGKMFIAYNTKADGTGTFFRSTQVLTAADVKTIEQESNGKLYQIGVPNPRDVKKNITYWMAQVNKIRSLAPTIAISTDDVVQNTKDYDTVKKALPVTQAQTLRYRATLDPKSIGKGDQNPLYLLWSYIGFVSKAEGSLKASFDSRLIFDKNIDVVFTSEWLKPDPTVFPHAYKDQQGWHVTIDTAKLTKKDHQYLVNIPVVMIPTADIEKMSAADFMKPMVLSISKDYKRGVNAIITNKSFNEIATSTGTTQGTGPVMLVTGAIDLKLHSPYIQKMIARVPFPFSLGLGLLGLSGDSIQLANDANKQYAKLLPTGQLTIKYVDENGKTLHPEKIEYGRAKNPALGNDPQNIAAKFNITKLAIPGYEFKEIATTTNTNLTGDFTIAPQEITLIYKKATKPVTPEKPNKPVKPVKPVEKPATPTKKTLPTTGSTSPIAHTTLGLMLLTISGSLAFLGLDLRKKEN</sequence>
<feature type="domain" description="Gram-positive cocci surface proteins LPxTG" evidence="8">
    <location>
        <begin position="565"/>
        <end position="602"/>
    </location>
</feature>
<keyword evidence="1" id="KW-0134">Cell wall</keyword>
<dbReference type="PROSITE" id="PS50847">
    <property type="entry name" value="GRAM_POS_ANCHORING"/>
    <property type="match status" value="1"/>
</dbReference>
<reference evidence="9 10" key="1">
    <citation type="journal article" date="2015" name="Genome Announc.">
        <title>Expanding the biotechnology potential of lactobacilli through comparative genomics of 213 strains and associated genera.</title>
        <authorList>
            <person name="Sun Z."/>
            <person name="Harris H.M."/>
            <person name="McCann A."/>
            <person name="Guo C."/>
            <person name="Argimon S."/>
            <person name="Zhang W."/>
            <person name="Yang X."/>
            <person name="Jeffery I.B."/>
            <person name="Cooney J.C."/>
            <person name="Kagawa T.F."/>
            <person name="Liu W."/>
            <person name="Song Y."/>
            <person name="Salvetti E."/>
            <person name="Wrobel A."/>
            <person name="Rasinkangas P."/>
            <person name="Parkhill J."/>
            <person name="Rea M.C."/>
            <person name="O'Sullivan O."/>
            <person name="Ritari J."/>
            <person name="Douillard F.P."/>
            <person name="Paul Ross R."/>
            <person name="Yang R."/>
            <person name="Briner A.E."/>
            <person name="Felis G.E."/>
            <person name="de Vos W.M."/>
            <person name="Barrangou R."/>
            <person name="Klaenhammer T.R."/>
            <person name="Caufield P.W."/>
            <person name="Cui Y."/>
            <person name="Zhang H."/>
            <person name="O'Toole P.W."/>
        </authorList>
    </citation>
    <scope>NUCLEOTIDE SEQUENCE [LARGE SCALE GENOMIC DNA]</scope>
    <source>
        <strain evidence="9 10">DSM 22408</strain>
    </source>
</reference>
<accession>A0A0R2KIT1</accession>
<feature type="compositionally biased region" description="Low complexity" evidence="6">
    <location>
        <begin position="556"/>
        <end position="571"/>
    </location>
</feature>
<evidence type="ECO:0000313" key="9">
    <source>
        <dbReference type="EMBL" id="KRN89314.1"/>
    </source>
</evidence>
<dbReference type="Pfam" id="PF04650">
    <property type="entry name" value="YSIRK_signal"/>
    <property type="match status" value="1"/>
</dbReference>
<comment type="caution">
    <text evidence="9">The sequence shown here is derived from an EMBL/GenBank/DDBJ whole genome shotgun (WGS) entry which is preliminary data.</text>
</comment>
<keyword evidence="10" id="KW-1185">Reference proteome</keyword>
<evidence type="ECO:0000256" key="7">
    <source>
        <dbReference type="SAM" id="Phobius"/>
    </source>
</evidence>
<dbReference type="Gene3D" id="3.10.20.320">
    <property type="entry name" value="Putative peptidoglycan bound protein (lpxtg motif)"/>
    <property type="match status" value="1"/>
</dbReference>
<evidence type="ECO:0000256" key="2">
    <source>
        <dbReference type="ARBA" id="ARBA00022525"/>
    </source>
</evidence>
<evidence type="ECO:0000256" key="4">
    <source>
        <dbReference type="ARBA" id="ARBA00022737"/>
    </source>
</evidence>
<dbReference type="Pfam" id="PF06458">
    <property type="entry name" value="MucBP"/>
    <property type="match status" value="1"/>
</dbReference>
<keyword evidence="7" id="KW-0472">Membrane</keyword>
<name>A0A0R2KIT1_9LACO</name>
<dbReference type="InterPro" id="IPR005877">
    <property type="entry name" value="YSIRK_signal_dom"/>
</dbReference>
<protein>
    <recommendedName>
        <fullName evidence="8">Gram-positive cocci surface proteins LPxTG domain-containing protein</fullName>
    </recommendedName>
</protein>
<evidence type="ECO:0000313" key="10">
    <source>
        <dbReference type="Proteomes" id="UP000051500"/>
    </source>
</evidence>
<dbReference type="InterPro" id="IPR009459">
    <property type="entry name" value="MucBP_dom"/>
</dbReference>
<evidence type="ECO:0000256" key="5">
    <source>
        <dbReference type="ARBA" id="ARBA00023088"/>
    </source>
</evidence>
<organism evidence="9 10">
    <name type="scientific">Ligilactobacillus ceti DSM 22408</name>
    <dbReference type="NCBI Taxonomy" id="1122146"/>
    <lineage>
        <taxon>Bacteria</taxon>
        <taxon>Bacillati</taxon>
        <taxon>Bacillota</taxon>
        <taxon>Bacilli</taxon>
        <taxon>Lactobacillales</taxon>
        <taxon>Lactobacillaceae</taxon>
        <taxon>Ligilactobacillus</taxon>
    </lineage>
</organism>
<evidence type="ECO:0000256" key="1">
    <source>
        <dbReference type="ARBA" id="ARBA00022512"/>
    </source>
</evidence>
<evidence type="ECO:0000259" key="8">
    <source>
        <dbReference type="PROSITE" id="PS50847"/>
    </source>
</evidence>
<feature type="region of interest" description="Disordered" evidence="6">
    <location>
        <begin position="36"/>
        <end position="64"/>
    </location>
</feature>
<dbReference type="AlphaFoldDB" id="A0A0R2KIT1"/>
<dbReference type="EMBL" id="JQBZ01000016">
    <property type="protein sequence ID" value="KRN89314.1"/>
    <property type="molecule type" value="Genomic_DNA"/>
</dbReference>
<dbReference type="NCBIfam" id="TIGR01168">
    <property type="entry name" value="YSIRK_signal"/>
    <property type="match status" value="1"/>
</dbReference>
<dbReference type="STRING" id="1122146.IV53_GL000031"/>
<feature type="region of interest" description="Disordered" evidence="6">
    <location>
        <begin position="539"/>
        <end position="571"/>
    </location>
</feature>